<organism evidence="1 2">
    <name type="scientific">Candidatus Kaiserbacteria bacterium RIFCSPLOWO2_01_FULL_53_17</name>
    <dbReference type="NCBI Taxonomy" id="1798511"/>
    <lineage>
        <taxon>Bacteria</taxon>
        <taxon>Candidatus Kaiseribacteriota</taxon>
    </lineage>
</organism>
<comment type="caution">
    <text evidence="1">The sequence shown here is derived from an EMBL/GenBank/DDBJ whole genome shotgun (WGS) entry which is preliminary data.</text>
</comment>
<dbReference type="AlphaFoldDB" id="A0A1F6EHH5"/>
<dbReference type="EMBL" id="MFLY01000016">
    <property type="protein sequence ID" value="OGG73047.1"/>
    <property type="molecule type" value="Genomic_DNA"/>
</dbReference>
<evidence type="ECO:0000313" key="1">
    <source>
        <dbReference type="EMBL" id="OGG73047.1"/>
    </source>
</evidence>
<name>A0A1F6EHH5_9BACT</name>
<evidence type="ECO:0000313" key="2">
    <source>
        <dbReference type="Proteomes" id="UP000177306"/>
    </source>
</evidence>
<accession>A0A1F6EHH5</accession>
<gene>
    <name evidence="1" type="ORF">A3A38_01075</name>
</gene>
<sequence length="95" mass="11185">MSTRDRQNEIFGLGVLIWRQIHRVVDRSAKLNKTPNALHQVRTYGYSATSTPAGIFFFDTILALEHPRFVMQYRRKQLQEYVKKYIDTFARALPP</sequence>
<protein>
    <submittedName>
        <fullName evidence="1">Uncharacterized protein</fullName>
    </submittedName>
</protein>
<dbReference type="Proteomes" id="UP000177306">
    <property type="component" value="Unassembled WGS sequence"/>
</dbReference>
<proteinExistence type="predicted"/>
<reference evidence="1 2" key="1">
    <citation type="journal article" date="2016" name="Nat. Commun.">
        <title>Thousands of microbial genomes shed light on interconnected biogeochemical processes in an aquifer system.</title>
        <authorList>
            <person name="Anantharaman K."/>
            <person name="Brown C.T."/>
            <person name="Hug L.A."/>
            <person name="Sharon I."/>
            <person name="Castelle C.J."/>
            <person name="Probst A.J."/>
            <person name="Thomas B.C."/>
            <person name="Singh A."/>
            <person name="Wilkins M.J."/>
            <person name="Karaoz U."/>
            <person name="Brodie E.L."/>
            <person name="Williams K.H."/>
            <person name="Hubbard S.S."/>
            <person name="Banfield J.F."/>
        </authorList>
    </citation>
    <scope>NUCLEOTIDE SEQUENCE [LARGE SCALE GENOMIC DNA]</scope>
</reference>